<accession>A0A317Z6R3</accession>
<dbReference type="Pfam" id="PF09953">
    <property type="entry name" value="DUF2187"/>
    <property type="match status" value="1"/>
</dbReference>
<gene>
    <name evidence="1" type="ORF">DD924_11050</name>
</gene>
<comment type="caution">
    <text evidence="1">The sequence shown here is derived from an EMBL/GenBank/DDBJ whole genome shotgun (WGS) entry which is preliminary data.</text>
</comment>
<proteinExistence type="predicted"/>
<dbReference type="Proteomes" id="UP000246351">
    <property type="component" value="Unassembled WGS sequence"/>
</dbReference>
<organism evidence="1 2">
    <name type="scientific">Staphylococcus pseudintermedius</name>
    <dbReference type="NCBI Taxonomy" id="283734"/>
    <lineage>
        <taxon>Bacteria</taxon>
        <taxon>Bacillati</taxon>
        <taxon>Bacillota</taxon>
        <taxon>Bacilli</taxon>
        <taxon>Bacillales</taxon>
        <taxon>Staphylococcaceae</taxon>
        <taxon>Staphylococcus</taxon>
        <taxon>Staphylococcus intermedius group</taxon>
    </lineage>
</organism>
<reference evidence="1 2" key="1">
    <citation type="journal article" date="2018" name="Vet. Microbiol.">
        <title>Clonal diversity and geographic distribution of methicillin-resistant Staphylococcus pseudintermedius from Australian animals: Discovery of novel sequence types.</title>
        <authorList>
            <person name="Worthing K.A."/>
            <person name="Abraham S."/>
            <person name="Coombs G.W."/>
            <person name="Pang S."/>
            <person name="Saputra S."/>
            <person name="Jordan D."/>
            <person name="Trott D.J."/>
            <person name="Norris J.M."/>
        </authorList>
    </citation>
    <scope>NUCLEOTIDE SEQUENCE [LARGE SCALE GENOMIC DNA]</scope>
    <source>
        <strain evidence="1 2">ST71 3</strain>
    </source>
</reference>
<name>A0A317Z6R3_STAPS</name>
<feature type="non-terminal residue" evidence="1">
    <location>
        <position position="1"/>
    </location>
</feature>
<protein>
    <submittedName>
        <fullName evidence="1">DUF2187 domain-containing protein</fullName>
    </submittedName>
</protein>
<evidence type="ECO:0000313" key="1">
    <source>
        <dbReference type="EMBL" id="PWZ97922.1"/>
    </source>
</evidence>
<sequence length="53" mass="6193">IVEFYDGIRGKVEKINDNSVIVDLTIMENFSELDLPEKTVINHKRYKIIEQKG</sequence>
<dbReference type="InterPro" id="IPR018690">
    <property type="entry name" value="DUF2187"/>
</dbReference>
<dbReference type="EMBL" id="QEIV01001054">
    <property type="protein sequence ID" value="PWZ97922.1"/>
    <property type="molecule type" value="Genomic_DNA"/>
</dbReference>
<evidence type="ECO:0000313" key="2">
    <source>
        <dbReference type="Proteomes" id="UP000246351"/>
    </source>
</evidence>
<dbReference type="STRING" id="937773.SPSINT_0732"/>
<dbReference type="AlphaFoldDB" id="A0A317Z6R3"/>